<feature type="transmembrane region" description="Helical" evidence="17">
    <location>
        <begin position="228"/>
        <end position="252"/>
    </location>
</feature>
<keyword evidence="21" id="KW-1185">Reference proteome</keyword>
<proteinExistence type="predicted"/>
<dbReference type="Pfam" id="PF00020">
    <property type="entry name" value="TNFR_c6"/>
    <property type="match status" value="2"/>
</dbReference>
<evidence type="ECO:0000256" key="6">
    <source>
        <dbReference type="ARBA" id="ARBA00022729"/>
    </source>
</evidence>
<evidence type="ECO:0000256" key="16">
    <source>
        <dbReference type="PROSITE-ProRule" id="PRU00206"/>
    </source>
</evidence>
<keyword evidence="17" id="KW-1133">Transmembrane helix</keyword>
<dbReference type="SUPFAM" id="SSF47986">
    <property type="entry name" value="DEATH domain"/>
    <property type="match status" value="1"/>
</dbReference>
<dbReference type="GeneID" id="114477473"/>
<evidence type="ECO:0000256" key="10">
    <source>
        <dbReference type="ARBA" id="ARBA00023157"/>
    </source>
</evidence>
<dbReference type="Pfam" id="PF00531">
    <property type="entry name" value="Death"/>
    <property type="match status" value="1"/>
</dbReference>
<dbReference type="InterPro" id="IPR000488">
    <property type="entry name" value="Death_dom"/>
</dbReference>
<dbReference type="GO" id="GO:0005031">
    <property type="term" value="F:tumor necrosis factor receptor activity"/>
    <property type="evidence" value="ECO:0007669"/>
    <property type="project" value="TreeGrafter"/>
</dbReference>
<evidence type="ECO:0000256" key="17">
    <source>
        <dbReference type="SAM" id="Phobius"/>
    </source>
</evidence>
<dbReference type="SUPFAM" id="SSF57586">
    <property type="entry name" value="TNF receptor-like"/>
    <property type="match status" value="3"/>
</dbReference>
<sequence>MTVIIDPNPGSCSTLGVFRWIEFVGERMGCAIASLVTFLLLTCMSVHAVTVTPLEESEKQSCPHDDYRTDEGTCCDKCSPGFKLEEKCHFNGHRSKCVPCPPGQYNSEKNYSPKCRTCRRCKASNFEVEETPCARHQNTICRCVDGFYKYMIDSETYECRRCSQCGSDETERQKCTPNQNTVCDCKEKYYRVNNQCEPCNNCTADCKHHCLAPPVQNSRDPGTGNQHVINIIVGAVSVGVFMLLSVALITHFMTKRFTKKPKTPALQSAEVSPDVCEKFLIINEESSETSDVKEVALNALCKKETLNLPDCVPLEIKVSELIYIVLDLVPVAMVKRLVRSLGVTDTEIEQAELDYRPCREAHYQMLRLWAKGGLRPGSRGEMLHGQLFEELVDKLRKIHLEWAAVELETKYGVQ</sequence>
<keyword evidence="17" id="KW-0472">Membrane</keyword>
<evidence type="ECO:0000256" key="7">
    <source>
        <dbReference type="ARBA" id="ARBA00022737"/>
    </source>
</evidence>
<evidence type="ECO:0000256" key="8">
    <source>
        <dbReference type="ARBA" id="ARBA00022860"/>
    </source>
</evidence>
<evidence type="ECO:0000256" key="15">
    <source>
        <dbReference type="ARBA" id="ARBA00032502"/>
    </source>
</evidence>
<evidence type="ECO:0000256" key="9">
    <source>
        <dbReference type="ARBA" id="ARBA00023139"/>
    </source>
</evidence>
<evidence type="ECO:0000313" key="21">
    <source>
        <dbReference type="Proteomes" id="UP000694680"/>
    </source>
</evidence>
<keyword evidence="6" id="KW-0732">Signal</keyword>
<dbReference type="GO" id="GO:0043120">
    <property type="term" value="F:tumor necrosis factor binding"/>
    <property type="evidence" value="ECO:0007669"/>
    <property type="project" value="TreeGrafter"/>
</dbReference>
<keyword evidence="10 16" id="KW-1015">Disulfide bond</keyword>
<dbReference type="RefSeq" id="XP_028325599.1">
    <property type="nucleotide sequence ID" value="XM_028469798.1"/>
</dbReference>
<feature type="domain" description="TNFR-Cys" evidence="19">
    <location>
        <begin position="99"/>
        <end position="141"/>
    </location>
</feature>
<organism evidence="20 21">
    <name type="scientific">Gouania willdenowi</name>
    <name type="common">Blunt-snouted clingfish</name>
    <name type="synonym">Lepadogaster willdenowi</name>
    <dbReference type="NCBI Taxonomy" id="441366"/>
    <lineage>
        <taxon>Eukaryota</taxon>
        <taxon>Metazoa</taxon>
        <taxon>Chordata</taxon>
        <taxon>Craniata</taxon>
        <taxon>Vertebrata</taxon>
        <taxon>Euteleostomi</taxon>
        <taxon>Actinopterygii</taxon>
        <taxon>Neopterygii</taxon>
        <taxon>Teleostei</taxon>
        <taxon>Neoteleostei</taxon>
        <taxon>Acanthomorphata</taxon>
        <taxon>Ovalentaria</taxon>
        <taxon>Blenniimorphae</taxon>
        <taxon>Blenniiformes</taxon>
        <taxon>Gobiesocoidei</taxon>
        <taxon>Gobiesocidae</taxon>
        <taxon>Gobiesocinae</taxon>
        <taxon>Gouania</taxon>
    </lineage>
</organism>
<feature type="disulfide bond" evidence="16">
    <location>
        <begin position="162"/>
        <end position="175"/>
    </location>
</feature>
<dbReference type="PROSITE" id="PS00652">
    <property type="entry name" value="TNFR_NGFR_1"/>
    <property type="match status" value="1"/>
</dbReference>
<dbReference type="SMART" id="SM00208">
    <property type="entry name" value="TNFR"/>
    <property type="match status" value="3"/>
</dbReference>
<evidence type="ECO:0000256" key="4">
    <source>
        <dbReference type="ARBA" id="ARBA00022475"/>
    </source>
</evidence>
<reference evidence="20" key="1">
    <citation type="submission" date="2020-06" db="EMBL/GenBank/DDBJ databases">
        <authorList>
            <consortium name="Wellcome Sanger Institute Data Sharing"/>
        </authorList>
    </citation>
    <scope>NUCLEOTIDE SEQUENCE [LARGE SCALE GENOMIC DNA]</scope>
</reference>
<dbReference type="Gene3D" id="1.10.533.10">
    <property type="entry name" value="Death Domain, Fas"/>
    <property type="match status" value="1"/>
</dbReference>
<keyword evidence="9" id="KW-0564">Palmitate</keyword>
<dbReference type="InterPro" id="IPR008063">
    <property type="entry name" value="Fas_rcpt"/>
</dbReference>
<accession>A0A8C5I2L4</accession>
<dbReference type="PRINTS" id="PR01680">
    <property type="entry name" value="TNFACTORR6"/>
</dbReference>
<dbReference type="PANTHER" id="PTHR46861">
    <property type="entry name" value="TUMOR NECROSIS FACTOR RECEPTOR SUPERFAMILY MEMBER 1A"/>
    <property type="match status" value="1"/>
</dbReference>
<dbReference type="GO" id="GO:0006955">
    <property type="term" value="P:immune response"/>
    <property type="evidence" value="ECO:0007669"/>
    <property type="project" value="InterPro"/>
</dbReference>
<evidence type="ECO:0000256" key="14">
    <source>
        <dbReference type="ARBA" id="ARBA00032338"/>
    </source>
</evidence>
<dbReference type="OrthoDB" id="9408020at2759"/>
<dbReference type="GO" id="GO:0005516">
    <property type="term" value="F:calmodulin binding"/>
    <property type="evidence" value="ECO:0007669"/>
    <property type="project" value="UniProtKB-KW"/>
</dbReference>
<keyword evidence="4" id="KW-1003">Cell membrane</keyword>
<reference evidence="20" key="3">
    <citation type="submission" date="2025-09" db="UniProtKB">
        <authorList>
            <consortium name="Ensembl"/>
        </authorList>
    </citation>
    <scope>IDENTIFICATION</scope>
</reference>
<evidence type="ECO:0000256" key="2">
    <source>
        <dbReference type="ARBA" id="ARBA00004285"/>
    </source>
</evidence>
<evidence type="ECO:0000256" key="1">
    <source>
        <dbReference type="ARBA" id="ARBA00004251"/>
    </source>
</evidence>
<evidence type="ECO:0000259" key="19">
    <source>
        <dbReference type="PROSITE" id="PS50050"/>
    </source>
</evidence>
<feature type="domain" description="TNFR-Cys" evidence="19">
    <location>
        <begin position="142"/>
        <end position="183"/>
    </location>
</feature>
<gene>
    <name evidence="20" type="primary">tnfrsf1a</name>
</gene>
<comment type="subcellular location">
    <subcellularLocation>
        <location evidence="1">Cell membrane</location>
        <topology evidence="1">Single-pass type I membrane protein</topology>
    </subcellularLocation>
    <subcellularLocation>
        <location evidence="2">Membrane raft</location>
    </subcellularLocation>
</comment>
<name>A0A8C5I2L4_GOUWI</name>
<feature type="repeat" description="TNFR-Cys" evidence="16">
    <location>
        <begin position="99"/>
        <end position="141"/>
    </location>
</feature>
<feature type="disulfide bond" evidence="16">
    <location>
        <begin position="165"/>
        <end position="183"/>
    </location>
</feature>
<feature type="repeat" description="TNFR-Cys" evidence="16">
    <location>
        <begin position="142"/>
        <end position="183"/>
    </location>
</feature>
<dbReference type="GO" id="GO:0043235">
    <property type="term" value="C:receptor complex"/>
    <property type="evidence" value="ECO:0007669"/>
    <property type="project" value="TreeGrafter"/>
</dbReference>
<dbReference type="PROSITE" id="PS50017">
    <property type="entry name" value="DEATH_DOMAIN"/>
    <property type="match status" value="1"/>
</dbReference>
<keyword evidence="11" id="KW-0325">Glycoprotein</keyword>
<dbReference type="Proteomes" id="UP000694680">
    <property type="component" value="Chromosome 16"/>
</dbReference>
<reference evidence="20" key="2">
    <citation type="submission" date="2025-08" db="UniProtKB">
        <authorList>
            <consortium name="Ensembl"/>
        </authorList>
    </citation>
    <scope>IDENTIFICATION</scope>
</reference>
<dbReference type="PANTHER" id="PTHR46861:SF1">
    <property type="entry name" value="TUMOR NECROSIS FACTOR RECEPTOR SUPERFAMILY MEMBER 1A"/>
    <property type="match status" value="1"/>
</dbReference>
<feature type="domain" description="Death" evidence="18">
    <location>
        <begin position="335"/>
        <end position="411"/>
    </location>
</feature>
<keyword evidence="7" id="KW-0677">Repeat</keyword>
<evidence type="ECO:0000259" key="18">
    <source>
        <dbReference type="PROSITE" id="PS50017"/>
    </source>
</evidence>
<comment type="caution">
    <text evidence="16">Lacks conserved residue(s) required for the propagation of feature annotation.</text>
</comment>
<dbReference type="SMART" id="SM00005">
    <property type="entry name" value="DEATH"/>
    <property type="match status" value="1"/>
</dbReference>
<keyword evidence="12" id="KW-0449">Lipoprotein</keyword>
<keyword evidence="5" id="KW-0053">Apoptosis</keyword>
<evidence type="ECO:0000256" key="13">
    <source>
        <dbReference type="ARBA" id="ARBA00030181"/>
    </source>
</evidence>
<dbReference type="GO" id="GO:0045121">
    <property type="term" value="C:membrane raft"/>
    <property type="evidence" value="ECO:0007669"/>
    <property type="project" value="UniProtKB-SubCell"/>
</dbReference>
<keyword evidence="17" id="KW-0812">Transmembrane</keyword>
<dbReference type="GO" id="GO:0005886">
    <property type="term" value="C:plasma membrane"/>
    <property type="evidence" value="ECO:0007669"/>
    <property type="project" value="UniProtKB-SubCell"/>
</dbReference>
<dbReference type="InterPro" id="IPR052493">
    <property type="entry name" value="TNFRSF1A"/>
</dbReference>
<dbReference type="Ensembl" id="ENSGWIT00000057719.1">
    <property type="protein sequence ID" value="ENSGWIP00000053523.1"/>
    <property type="gene ID" value="ENSGWIG00000025727.1"/>
</dbReference>
<evidence type="ECO:0000256" key="5">
    <source>
        <dbReference type="ARBA" id="ARBA00022703"/>
    </source>
</evidence>
<dbReference type="PROSITE" id="PS50050">
    <property type="entry name" value="TNFR_NGFR_2"/>
    <property type="match status" value="2"/>
</dbReference>
<evidence type="ECO:0000256" key="3">
    <source>
        <dbReference type="ARBA" id="ARBA00015761"/>
    </source>
</evidence>
<protein>
    <recommendedName>
        <fullName evidence="3">Tumor necrosis factor receptor superfamily member 6</fullName>
    </recommendedName>
    <alternativeName>
        <fullName evidence="14">Apo-1 antigen</fullName>
    </alternativeName>
    <alternativeName>
        <fullName evidence="15">Apoptosis-mediating surface antigen FAS</fullName>
    </alternativeName>
    <alternativeName>
        <fullName evidence="13">FASLG receptor</fullName>
    </alternativeName>
</protein>
<dbReference type="GO" id="GO:0006915">
    <property type="term" value="P:apoptotic process"/>
    <property type="evidence" value="ECO:0007669"/>
    <property type="project" value="UniProtKB-KW"/>
</dbReference>
<dbReference type="GO" id="GO:0006954">
    <property type="term" value="P:inflammatory response"/>
    <property type="evidence" value="ECO:0007669"/>
    <property type="project" value="TreeGrafter"/>
</dbReference>
<dbReference type="InterPro" id="IPR001368">
    <property type="entry name" value="TNFR/NGFR_Cys_rich_reg"/>
</dbReference>
<evidence type="ECO:0000313" key="20">
    <source>
        <dbReference type="Ensembl" id="ENSGWIP00000053523.1"/>
    </source>
</evidence>
<keyword evidence="8" id="KW-0112">Calmodulin-binding</keyword>
<dbReference type="AlphaFoldDB" id="A0A8C5I2L4"/>
<feature type="disulfide bond" evidence="16">
    <location>
        <begin position="100"/>
        <end position="115"/>
    </location>
</feature>
<dbReference type="InterPro" id="IPR011029">
    <property type="entry name" value="DEATH-like_dom_sf"/>
</dbReference>
<dbReference type="CTD" id="7132"/>
<evidence type="ECO:0000256" key="11">
    <source>
        <dbReference type="ARBA" id="ARBA00023180"/>
    </source>
</evidence>
<evidence type="ECO:0000256" key="12">
    <source>
        <dbReference type="ARBA" id="ARBA00023288"/>
    </source>
</evidence>
<dbReference type="Gene3D" id="2.10.50.10">
    <property type="entry name" value="Tumor Necrosis Factor Receptor, subunit A, domain 2"/>
    <property type="match status" value="3"/>
</dbReference>